<name>A0A836FKY9_9HYME</name>
<dbReference type="Pfam" id="PF14774">
    <property type="entry name" value="FAM177"/>
    <property type="match status" value="1"/>
</dbReference>
<gene>
    <name evidence="1" type="primary">Fam177a1</name>
    <name evidence="1" type="ORF">G6Z77_0002464</name>
</gene>
<comment type="caution">
    <text evidence="1">The sequence shown here is derived from an EMBL/GenBank/DDBJ whole genome shotgun (WGS) entry which is preliminary data.</text>
</comment>
<reference evidence="1 2" key="1">
    <citation type="submission" date="2020-02" db="EMBL/GenBank/DDBJ databases">
        <title>Relaxed selection underlies rapid genomic changes in the transitions from sociality to social parasitism in ants.</title>
        <authorList>
            <person name="Bi X."/>
        </authorList>
    </citation>
    <scope>NUCLEOTIDE SEQUENCE [LARGE SCALE GENOMIC DNA]</scope>
    <source>
        <strain evidence="1">BGI-DK2014b</strain>
        <tissue evidence="1">Whole body</tissue>
    </source>
</reference>
<accession>A0A836FKY9</accession>
<dbReference type="Proteomes" id="UP000670152">
    <property type="component" value="Unassembled WGS sequence"/>
</dbReference>
<dbReference type="PANTHER" id="PTHR31206:SF1">
    <property type="entry name" value="LP10445P"/>
    <property type="match status" value="1"/>
</dbReference>
<dbReference type="EMBL" id="JAANIB010009931">
    <property type="protein sequence ID" value="KAG5320928.1"/>
    <property type="molecule type" value="Genomic_DNA"/>
</dbReference>
<sequence>MSHLADEGRTRESLLDVLARVIRARHGTRGFVYRKIRPTMTSERDDIRDLSDVILQDNSDTETQKNMNWLPWAWYQTTWLSSKMLDGCDYVGECLANFFGITAPKYQFEINEFYRLQALEKEMIHKQDLEMGGWNEQNRNNLINSDTILTNECK</sequence>
<protein>
    <submittedName>
        <fullName evidence="1">F177A protein</fullName>
    </submittedName>
</protein>
<organism evidence="1 2">
    <name type="scientific">Acromyrmex heyeri</name>
    <dbReference type="NCBI Taxonomy" id="230685"/>
    <lineage>
        <taxon>Eukaryota</taxon>
        <taxon>Metazoa</taxon>
        <taxon>Ecdysozoa</taxon>
        <taxon>Arthropoda</taxon>
        <taxon>Hexapoda</taxon>
        <taxon>Insecta</taxon>
        <taxon>Pterygota</taxon>
        <taxon>Neoptera</taxon>
        <taxon>Endopterygota</taxon>
        <taxon>Hymenoptera</taxon>
        <taxon>Apocrita</taxon>
        <taxon>Aculeata</taxon>
        <taxon>Formicoidea</taxon>
        <taxon>Formicidae</taxon>
        <taxon>Myrmicinae</taxon>
        <taxon>Acromyrmex</taxon>
    </lineage>
</organism>
<evidence type="ECO:0000313" key="1">
    <source>
        <dbReference type="EMBL" id="KAG5320928.1"/>
    </source>
</evidence>
<dbReference type="OrthoDB" id="45963at2759"/>
<evidence type="ECO:0000313" key="2">
    <source>
        <dbReference type="Proteomes" id="UP000670152"/>
    </source>
</evidence>
<proteinExistence type="predicted"/>
<dbReference type="PANTHER" id="PTHR31206">
    <property type="entry name" value="LP10445P"/>
    <property type="match status" value="1"/>
</dbReference>
<dbReference type="AlphaFoldDB" id="A0A836FKY9"/>
<feature type="non-terminal residue" evidence="1">
    <location>
        <position position="1"/>
    </location>
</feature>
<feature type="non-terminal residue" evidence="1">
    <location>
        <position position="154"/>
    </location>
</feature>
<dbReference type="InterPro" id="IPR028260">
    <property type="entry name" value="FAM177"/>
</dbReference>
<keyword evidence="2" id="KW-1185">Reference proteome</keyword>